<gene>
    <name evidence="2" type="ORF">A0H81_04091</name>
</gene>
<sequence>MTARGTCADSRAVDREVERDQSLHLSGVTSEEGRRAGNAEEGGSWEKCVRGDWVRIQGHIPVRWGLGEQGWDVEFGRADGRTTSIVIDGIRHIITPAPIDFSET</sequence>
<proteinExistence type="predicted"/>
<comment type="caution">
    <text evidence="2">The sequence shown here is derived from an EMBL/GenBank/DDBJ whole genome shotgun (WGS) entry which is preliminary data.</text>
</comment>
<evidence type="ECO:0000313" key="3">
    <source>
        <dbReference type="Proteomes" id="UP000092993"/>
    </source>
</evidence>
<name>A0A1C7MEC3_GRIFR</name>
<evidence type="ECO:0000256" key="1">
    <source>
        <dbReference type="SAM" id="MobiDB-lite"/>
    </source>
</evidence>
<keyword evidence="3" id="KW-1185">Reference proteome</keyword>
<protein>
    <submittedName>
        <fullName evidence="2">Uncharacterized protein</fullName>
    </submittedName>
</protein>
<dbReference type="Proteomes" id="UP000092993">
    <property type="component" value="Unassembled WGS sequence"/>
</dbReference>
<dbReference type="AlphaFoldDB" id="A0A1C7MEC3"/>
<feature type="region of interest" description="Disordered" evidence="1">
    <location>
        <begin position="1"/>
        <end position="43"/>
    </location>
</feature>
<reference evidence="2 3" key="1">
    <citation type="submission" date="2016-03" db="EMBL/GenBank/DDBJ databases">
        <title>Whole genome sequencing of Grifola frondosa 9006-11.</title>
        <authorList>
            <person name="Min B."/>
            <person name="Park H."/>
            <person name="Kim J.-G."/>
            <person name="Cho H."/>
            <person name="Oh Y.-L."/>
            <person name="Kong W.-S."/>
            <person name="Choi I.-G."/>
        </authorList>
    </citation>
    <scope>NUCLEOTIDE SEQUENCE [LARGE SCALE GENOMIC DNA]</scope>
    <source>
        <strain evidence="2 3">9006-11</strain>
    </source>
</reference>
<evidence type="ECO:0000313" key="2">
    <source>
        <dbReference type="EMBL" id="OBZ75265.1"/>
    </source>
</evidence>
<organism evidence="2 3">
    <name type="scientific">Grifola frondosa</name>
    <name type="common">Maitake</name>
    <name type="synonym">Polyporus frondosus</name>
    <dbReference type="NCBI Taxonomy" id="5627"/>
    <lineage>
        <taxon>Eukaryota</taxon>
        <taxon>Fungi</taxon>
        <taxon>Dikarya</taxon>
        <taxon>Basidiomycota</taxon>
        <taxon>Agaricomycotina</taxon>
        <taxon>Agaricomycetes</taxon>
        <taxon>Polyporales</taxon>
        <taxon>Grifolaceae</taxon>
        <taxon>Grifola</taxon>
    </lineage>
</organism>
<accession>A0A1C7MEC3</accession>
<dbReference type="EMBL" id="LUGG01000004">
    <property type="protein sequence ID" value="OBZ75265.1"/>
    <property type="molecule type" value="Genomic_DNA"/>
</dbReference>
<feature type="compositionally biased region" description="Basic and acidic residues" evidence="1">
    <location>
        <begin position="11"/>
        <end position="22"/>
    </location>
</feature>